<feature type="transmembrane region" description="Helical" evidence="1">
    <location>
        <begin position="34"/>
        <end position="54"/>
    </location>
</feature>
<feature type="transmembrane region" description="Helical" evidence="1">
    <location>
        <begin position="138"/>
        <end position="156"/>
    </location>
</feature>
<name>A0ABX7IGC4_9ACTO</name>
<dbReference type="InterPro" id="IPR009339">
    <property type="entry name" value="DUF998"/>
</dbReference>
<dbReference type="RefSeq" id="WP_204423232.1">
    <property type="nucleotide sequence ID" value="NZ_CP070228.1"/>
</dbReference>
<feature type="transmembrane region" description="Helical" evidence="1">
    <location>
        <begin position="168"/>
        <end position="188"/>
    </location>
</feature>
<reference evidence="2 3" key="1">
    <citation type="submission" date="2021-02" db="EMBL/GenBank/DDBJ databases">
        <title>Complete Genome Sequence of Arcanobacterium phocisimile strain DSM 26142T from a harbour seal.</title>
        <authorList>
            <person name="Borowiak M."/>
            <person name="Alssahen M."/>
            <person name="Malorny B."/>
            <person name="Laemmler C."/>
            <person name="Siebert U."/>
            <person name="Ploetz M."/>
            <person name="Abdulmawjood A."/>
        </authorList>
    </citation>
    <scope>NUCLEOTIDE SEQUENCE [LARGE SCALE GENOMIC DNA]</scope>
    <source>
        <strain evidence="2 3">DSM 26142</strain>
    </source>
</reference>
<accession>A0ABX7IGC4</accession>
<sequence>MYASFLLEIFYQFPLNPRVSYLSEYFSIDSPYRIVFATSDLLSAALTLAGLACLGDYYRYWTRWQLLIAFSYVVFSVFTVLDVSLPLKCAESLDFCAKTGLTPHMVASAFVSASLIAISIGTIALITQGKIRGGMCRALLAIVLLYLALTALIAYLDLMNMPVGYAQRAHVFFSCALLASAGLLLSPYEYSLPWSRTRA</sequence>
<keyword evidence="3" id="KW-1185">Reference proteome</keyword>
<gene>
    <name evidence="2" type="ORF">JTE88_05210</name>
</gene>
<feature type="transmembrane region" description="Helical" evidence="1">
    <location>
        <begin position="66"/>
        <end position="85"/>
    </location>
</feature>
<proteinExistence type="predicted"/>
<dbReference type="Proteomes" id="UP000602653">
    <property type="component" value="Chromosome"/>
</dbReference>
<feature type="transmembrane region" description="Helical" evidence="1">
    <location>
        <begin position="105"/>
        <end position="126"/>
    </location>
</feature>
<dbReference type="Pfam" id="PF06197">
    <property type="entry name" value="DUF998"/>
    <property type="match status" value="1"/>
</dbReference>
<keyword evidence="1" id="KW-1133">Transmembrane helix</keyword>
<keyword evidence="1" id="KW-0472">Membrane</keyword>
<evidence type="ECO:0000313" key="3">
    <source>
        <dbReference type="Proteomes" id="UP000602653"/>
    </source>
</evidence>
<protein>
    <submittedName>
        <fullName evidence="2">DUF998 domain-containing protein</fullName>
    </submittedName>
</protein>
<evidence type="ECO:0000256" key="1">
    <source>
        <dbReference type="SAM" id="Phobius"/>
    </source>
</evidence>
<dbReference type="EMBL" id="CP070228">
    <property type="protein sequence ID" value="QRV01514.1"/>
    <property type="molecule type" value="Genomic_DNA"/>
</dbReference>
<organism evidence="2 3">
    <name type="scientific">Arcanobacterium phocisimile</name>
    <dbReference type="NCBI Taxonomy" id="1302235"/>
    <lineage>
        <taxon>Bacteria</taxon>
        <taxon>Bacillati</taxon>
        <taxon>Actinomycetota</taxon>
        <taxon>Actinomycetes</taxon>
        <taxon>Actinomycetales</taxon>
        <taxon>Actinomycetaceae</taxon>
        <taxon>Arcanobacterium</taxon>
    </lineage>
</organism>
<evidence type="ECO:0000313" key="2">
    <source>
        <dbReference type="EMBL" id="QRV01514.1"/>
    </source>
</evidence>
<keyword evidence="1" id="KW-0812">Transmembrane</keyword>